<proteinExistence type="predicted"/>
<reference evidence="2" key="1">
    <citation type="journal article" date="2021" name="Front. Microbiol.">
        <title>Comprehensive Comparative Genomics and Phenotyping of Methylobacterium Species.</title>
        <authorList>
            <person name="Alessa O."/>
            <person name="Ogura Y."/>
            <person name="Fujitani Y."/>
            <person name="Takami H."/>
            <person name="Hayashi T."/>
            <person name="Sahin N."/>
            <person name="Tani A."/>
        </authorList>
    </citation>
    <scope>NUCLEOTIDE SEQUENCE</scope>
    <source>
        <strain evidence="2">DSM 14458</strain>
    </source>
</reference>
<dbReference type="EMBL" id="BPRE01000002">
    <property type="protein sequence ID" value="GJE74299.1"/>
    <property type="molecule type" value="Genomic_DNA"/>
</dbReference>
<evidence type="ECO:0000313" key="3">
    <source>
        <dbReference type="Proteomes" id="UP001055093"/>
    </source>
</evidence>
<gene>
    <name evidence="2" type="ORF">BGCPKDLD_0868</name>
</gene>
<dbReference type="Pfam" id="PF07879">
    <property type="entry name" value="PHB_acc_N"/>
    <property type="match status" value="1"/>
</dbReference>
<protein>
    <recommendedName>
        <fullName evidence="1">PHA accumulation regulator DNA-binding N-terminal domain-containing protein</fullName>
    </recommendedName>
</protein>
<dbReference type="RefSeq" id="WP_238307593.1">
    <property type="nucleotide sequence ID" value="NZ_BPRE01000002.1"/>
</dbReference>
<evidence type="ECO:0000259" key="1">
    <source>
        <dbReference type="Pfam" id="PF07879"/>
    </source>
</evidence>
<reference evidence="2" key="2">
    <citation type="submission" date="2021-08" db="EMBL/GenBank/DDBJ databases">
        <authorList>
            <person name="Tani A."/>
            <person name="Ola A."/>
            <person name="Ogura Y."/>
            <person name="Katsura K."/>
            <person name="Hayashi T."/>
        </authorList>
    </citation>
    <scope>NUCLEOTIDE SEQUENCE</scope>
    <source>
        <strain evidence="2">DSM 14458</strain>
    </source>
</reference>
<evidence type="ECO:0000313" key="2">
    <source>
        <dbReference type="EMBL" id="GJE74299.1"/>
    </source>
</evidence>
<dbReference type="InterPro" id="IPR012909">
    <property type="entry name" value="PHA_DNA-bd_N"/>
</dbReference>
<keyword evidence="3" id="KW-1185">Reference proteome</keyword>
<comment type="caution">
    <text evidence="2">The sequence shown here is derived from an EMBL/GenBank/DDBJ whole genome shotgun (WGS) entry which is preliminary data.</text>
</comment>
<name>A0ABQ4UQ92_9HYPH</name>
<sequence>MNRRKPSSIRHLRRYGGCRLYDPESQAHLSAHDVERLIRQGVRISVREVETGQDVTHEILPPNLQ</sequence>
<feature type="domain" description="PHA accumulation regulator DNA-binding N-terminal" evidence="1">
    <location>
        <begin position="12"/>
        <end position="60"/>
    </location>
</feature>
<dbReference type="Proteomes" id="UP001055093">
    <property type="component" value="Unassembled WGS sequence"/>
</dbReference>
<accession>A0ABQ4UQ92</accession>
<organism evidence="2 3">
    <name type="scientific">Methylorubrum suomiense</name>
    <dbReference type="NCBI Taxonomy" id="144191"/>
    <lineage>
        <taxon>Bacteria</taxon>
        <taxon>Pseudomonadati</taxon>
        <taxon>Pseudomonadota</taxon>
        <taxon>Alphaproteobacteria</taxon>
        <taxon>Hyphomicrobiales</taxon>
        <taxon>Methylobacteriaceae</taxon>
        <taxon>Methylorubrum</taxon>
    </lineage>
</organism>